<dbReference type="PANTHER" id="PTHR31225">
    <property type="entry name" value="OS04G0344100 PROTEIN-RELATED"/>
    <property type="match status" value="1"/>
</dbReference>
<feature type="domain" description="Terpene synthase N-terminal" evidence="2">
    <location>
        <begin position="74"/>
        <end position="247"/>
    </location>
</feature>
<feature type="domain" description="Terpene synthase metal-binding" evidence="3">
    <location>
        <begin position="304"/>
        <end position="543"/>
    </location>
</feature>
<dbReference type="SUPFAM" id="SSF48576">
    <property type="entry name" value="Terpenoid synthases"/>
    <property type="match status" value="1"/>
</dbReference>
<dbReference type="EMBL" id="BQNB010020587">
    <property type="protein sequence ID" value="GJT97530.1"/>
    <property type="molecule type" value="Genomic_DNA"/>
</dbReference>
<keyword evidence="1" id="KW-0479">Metal-binding</keyword>
<dbReference type="InterPro" id="IPR036965">
    <property type="entry name" value="Terpene_synth_N_sf"/>
</dbReference>
<evidence type="ECO:0000313" key="5">
    <source>
        <dbReference type="Proteomes" id="UP001151760"/>
    </source>
</evidence>
<dbReference type="Pfam" id="PF01397">
    <property type="entry name" value="Terpene_synth"/>
    <property type="match status" value="1"/>
</dbReference>
<dbReference type="InterPro" id="IPR001906">
    <property type="entry name" value="Terpene_synth_N"/>
</dbReference>
<dbReference type="Pfam" id="PF03936">
    <property type="entry name" value="Terpene_synth_C"/>
    <property type="match status" value="1"/>
</dbReference>
<dbReference type="SUPFAM" id="SSF48239">
    <property type="entry name" value="Terpenoid cyclases/Protein prenyltransferases"/>
    <property type="match status" value="1"/>
</dbReference>
<dbReference type="InterPro" id="IPR008930">
    <property type="entry name" value="Terpenoid_cyclase/PrenylTrfase"/>
</dbReference>
<reference evidence="4" key="2">
    <citation type="submission" date="2022-01" db="EMBL/GenBank/DDBJ databases">
        <authorList>
            <person name="Yamashiro T."/>
            <person name="Shiraishi A."/>
            <person name="Satake H."/>
            <person name="Nakayama K."/>
        </authorList>
    </citation>
    <scope>NUCLEOTIDE SEQUENCE</scope>
</reference>
<dbReference type="SFLD" id="SFLDG01019">
    <property type="entry name" value="Terpene_Cyclase_Like_1_C_Termi"/>
    <property type="match status" value="1"/>
</dbReference>
<evidence type="ECO:0000259" key="2">
    <source>
        <dbReference type="Pfam" id="PF01397"/>
    </source>
</evidence>
<dbReference type="Proteomes" id="UP001151760">
    <property type="component" value="Unassembled WGS sequence"/>
</dbReference>
<organism evidence="4 5">
    <name type="scientific">Tanacetum coccineum</name>
    <dbReference type="NCBI Taxonomy" id="301880"/>
    <lineage>
        <taxon>Eukaryota</taxon>
        <taxon>Viridiplantae</taxon>
        <taxon>Streptophyta</taxon>
        <taxon>Embryophyta</taxon>
        <taxon>Tracheophyta</taxon>
        <taxon>Spermatophyta</taxon>
        <taxon>Magnoliopsida</taxon>
        <taxon>eudicotyledons</taxon>
        <taxon>Gunneridae</taxon>
        <taxon>Pentapetalae</taxon>
        <taxon>asterids</taxon>
        <taxon>campanulids</taxon>
        <taxon>Asterales</taxon>
        <taxon>Asteraceae</taxon>
        <taxon>Asteroideae</taxon>
        <taxon>Anthemideae</taxon>
        <taxon>Anthemidinae</taxon>
        <taxon>Tanacetum</taxon>
    </lineage>
</organism>
<dbReference type="InterPro" id="IPR034741">
    <property type="entry name" value="Terpene_cyclase-like_1_C"/>
</dbReference>
<dbReference type="InterPro" id="IPR044814">
    <property type="entry name" value="Terpene_cyclase_plant_C1"/>
</dbReference>
<dbReference type="Gene3D" id="1.50.10.130">
    <property type="entry name" value="Terpene synthase, N-terminal domain"/>
    <property type="match status" value="1"/>
</dbReference>
<keyword evidence="5" id="KW-1185">Reference proteome</keyword>
<evidence type="ECO:0000259" key="3">
    <source>
        <dbReference type="Pfam" id="PF03936"/>
    </source>
</evidence>
<comment type="caution">
    <text evidence="4">The sequence shown here is derived from an EMBL/GenBank/DDBJ whole genome shotgun (WGS) entry which is preliminary data.</text>
</comment>
<name>A0ABQ5ICX1_9ASTR</name>
<evidence type="ECO:0000313" key="4">
    <source>
        <dbReference type="EMBL" id="GJT97530.1"/>
    </source>
</evidence>
<sequence length="600" mass="69378">MLAKSGMSILSFSPKSNAEKGGTRSQVFDFPGVHVRSVSRLRFLPAPDAYKTSSLEVEAKKVIRPLANFPPSIWGDQFLIYDEVVHVGVEKTIEDLIQKVRKDIKASLDDPIEHTNLLKLIDSIQRLGIAYYFEAEIEHVLQYLYDTYRNEWSGCSPSLWFRLLRQQGFYVSCDIFNNYKEENGAFKESLANDVQGMLELYEAAYMGVKGEVVLDDALVFTRSRLEKIAEDALVSNFTLSTQITEALKKPLRKKLQRLEALRYIPFYEQQESHNASLLKLAKLGFNLLQSLNKKELSQLSMWWKDFDAPTNLPYVRDRLAECYFLALCTCGDPEYSRARIFVTKLAVLLTCIDDTYDAYGTYEELKIFNDAIQRWSITCLDMLPDYMKLIYQKLMDMFKEMEDLIATEGKQDLMNCAKEFTKELIKGYMMEAECVNEGYMLTVEEHASIAYKTGGADLYTSSCFLGMGNRVTKEAIEWVLTNPPIIRYVMVFARHFNDIVGHKKEQERKHFPSSVESYIKQYDVTEEYAIDMLHKKNDETWKDINRESLITKNVPMHLMIVVINLARLVETLYDHNEDNYTNAQGLKDQIKSLFIDAMHI</sequence>
<dbReference type="SFLD" id="SFLDS00005">
    <property type="entry name" value="Isoprenoid_Synthase_Type_I"/>
    <property type="match status" value="1"/>
</dbReference>
<gene>
    <name evidence="4" type="ORF">Tco_1093048</name>
</gene>
<dbReference type="InterPro" id="IPR008949">
    <property type="entry name" value="Isoprenoid_synthase_dom_sf"/>
</dbReference>
<dbReference type="PANTHER" id="PTHR31225:SF250">
    <property type="entry name" value="(-)-BETA-CARYOPHYLLENE SYNTHASE"/>
    <property type="match status" value="1"/>
</dbReference>
<accession>A0ABQ5ICX1</accession>
<reference evidence="4" key="1">
    <citation type="journal article" date="2022" name="Int. J. Mol. Sci.">
        <title>Draft Genome of Tanacetum Coccineum: Genomic Comparison of Closely Related Tanacetum-Family Plants.</title>
        <authorList>
            <person name="Yamashiro T."/>
            <person name="Shiraishi A."/>
            <person name="Nakayama K."/>
            <person name="Satake H."/>
        </authorList>
    </citation>
    <scope>NUCLEOTIDE SEQUENCE</scope>
</reference>
<dbReference type="InterPro" id="IPR050148">
    <property type="entry name" value="Terpene_synthase-like"/>
</dbReference>
<dbReference type="Gene3D" id="1.10.600.10">
    <property type="entry name" value="Farnesyl Diphosphate Synthase"/>
    <property type="match status" value="1"/>
</dbReference>
<evidence type="ECO:0000256" key="1">
    <source>
        <dbReference type="ARBA" id="ARBA00022723"/>
    </source>
</evidence>
<dbReference type="InterPro" id="IPR005630">
    <property type="entry name" value="Terpene_synthase_metal-bd"/>
</dbReference>
<protein>
    <submittedName>
        <fullName evidence="4">Beta-caryophyllene synthase</fullName>
    </submittedName>
</protein>
<proteinExistence type="predicted"/>
<dbReference type="CDD" id="cd00684">
    <property type="entry name" value="Terpene_cyclase_plant_C1"/>
    <property type="match status" value="1"/>
</dbReference>